<dbReference type="OrthoDB" id="9813118at2"/>
<dbReference type="Pfam" id="PF00877">
    <property type="entry name" value="NLPC_P60"/>
    <property type="match status" value="1"/>
</dbReference>
<protein>
    <submittedName>
        <fullName evidence="7">Hydrolase Nlp/P60</fullName>
    </submittedName>
</protein>
<evidence type="ECO:0000256" key="1">
    <source>
        <dbReference type="ARBA" id="ARBA00007074"/>
    </source>
</evidence>
<feature type="signal peptide" evidence="5">
    <location>
        <begin position="1"/>
        <end position="35"/>
    </location>
</feature>
<dbReference type="EMBL" id="LYPC01000011">
    <property type="protein sequence ID" value="OCT16268.1"/>
    <property type="molecule type" value="Genomic_DNA"/>
</dbReference>
<evidence type="ECO:0000256" key="2">
    <source>
        <dbReference type="ARBA" id="ARBA00022670"/>
    </source>
</evidence>
<dbReference type="InterPro" id="IPR051202">
    <property type="entry name" value="Peptidase_C40"/>
</dbReference>
<comment type="similarity">
    <text evidence="1">Belongs to the peptidase C40 family.</text>
</comment>
<dbReference type="PANTHER" id="PTHR47053">
    <property type="entry name" value="MUREIN DD-ENDOPEPTIDASE MEPH-RELATED"/>
    <property type="match status" value="1"/>
</dbReference>
<keyword evidence="8" id="KW-1185">Reference proteome</keyword>
<dbReference type="Proteomes" id="UP000093309">
    <property type="component" value="Unassembled WGS sequence"/>
</dbReference>
<keyword evidence="3 7" id="KW-0378">Hydrolase</keyword>
<comment type="caution">
    <text evidence="7">The sequence shown here is derived from an EMBL/GenBank/DDBJ whole genome shotgun (WGS) entry which is preliminary data.</text>
</comment>
<dbReference type="STRING" id="512399.A8709_02205"/>
<gene>
    <name evidence="7" type="ORF">A8709_02205</name>
</gene>
<accession>A0A1C1A6Y3</accession>
<keyword evidence="4" id="KW-0788">Thiol protease</keyword>
<dbReference type="InterPro" id="IPR038765">
    <property type="entry name" value="Papain-like_cys_pep_sf"/>
</dbReference>
<dbReference type="GO" id="GO:0006508">
    <property type="term" value="P:proteolysis"/>
    <property type="evidence" value="ECO:0007669"/>
    <property type="project" value="UniProtKB-KW"/>
</dbReference>
<dbReference type="GO" id="GO:0008234">
    <property type="term" value="F:cysteine-type peptidase activity"/>
    <property type="evidence" value="ECO:0007669"/>
    <property type="project" value="UniProtKB-KW"/>
</dbReference>
<dbReference type="RefSeq" id="WP_065851040.1">
    <property type="nucleotide sequence ID" value="NZ_LYPC01000011.1"/>
</dbReference>
<evidence type="ECO:0000256" key="3">
    <source>
        <dbReference type="ARBA" id="ARBA00022801"/>
    </source>
</evidence>
<organism evidence="7 8">
    <name type="scientific">Paenibacillus pectinilyticus</name>
    <dbReference type="NCBI Taxonomy" id="512399"/>
    <lineage>
        <taxon>Bacteria</taxon>
        <taxon>Bacillati</taxon>
        <taxon>Bacillota</taxon>
        <taxon>Bacilli</taxon>
        <taxon>Bacillales</taxon>
        <taxon>Paenibacillaceae</taxon>
        <taxon>Paenibacillus</taxon>
    </lineage>
</organism>
<keyword evidence="2" id="KW-0645">Protease</keyword>
<dbReference type="AlphaFoldDB" id="A0A1C1A6Y3"/>
<dbReference type="Gene3D" id="3.90.1720.10">
    <property type="entry name" value="endopeptidase domain like (from Nostoc punctiforme)"/>
    <property type="match status" value="1"/>
</dbReference>
<dbReference type="PANTHER" id="PTHR47053:SF1">
    <property type="entry name" value="MUREIN DD-ENDOPEPTIDASE MEPH-RELATED"/>
    <property type="match status" value="1"/>
</dbReference>
<keyword evidence="5" id="KW-0732">Signal</keyword>
<evidence type="ECO:0000313" key="8">
    <source>
        <dbReference type="Proteomes" id="UP000093309"/>
    </source>
</evidence>
<dbReference type="InterPro" id="IPR000064">
    <property type="entry name" value="NLP_P60_dom"/>
</dbReference>
<feature type="domain" description="NlpC/P60" evidence="6">
    <location>
        <begin position="56"/>
        <end position="181"/>
    </location>
</feature>
<evidence type="ECO:0000259" key="6">
    <source>
        <dbReference type="PROSITE" id="PS51935"/>
    </source>
</evidence>
<name>A0A1C1A6Y3_9BACL</name>
<dbReference type="PROSITE" id="PS51935">
    <property type="entry name" value="NLPC_P60"/>
    <property type="match status" value="1"/>
</dbReference>
<feature type="chain" id="PRO_5008649964" evidence="5">
    <location>
        <begin position="36"/>
        <end position="181"/>
    </location>
</feature>
<evidence type="ECO:0000256" key="4">
    <source>
        <dbReference type="ARBA" id="ARBA00022807"/>
    </source>
</evidence>
<reference evidence="8" key="1">
    <citation type="submission" date="2016-05" db="EMBL/GenBank/DDBJ databases">
        <title>Paenibacillus oryzae. sp. nov., isolated from the rice root.</title>
        <authorList>
            <person name="Zhang J."/>
            <person name="Zhang X."/>
        </authorList>
    </citation>
    <scope>NUCLEOTIDE SEQUENCE [LARGE SCALE GENOMIC DNA]</scope>
    <source>
        <strain evidence="8">KCTC13222</strain>
    </source>
</reference>
<dbReference type="SUPFAM" id="SSF54001">
    <property type="entry name" value="Cysteine proteinases"/>
    <property type="match status" value="1"/>
</dbReference>
<evidence type="ECO:0000313" key="7">
    <source>
        <dbReference type="EMBL" id="OCT16268.1"/>
    </source>
</evidence>
<sequence>MIFVKKNRLKHSLVGLSLSLLVTGTALLSPHNASAATASVAEANVSATVSATSLSSSRVASILSTAKSYIGKVKYRYGVRDTKNLIMDCSAFTQMVFSKNGITIPWGSKAQASYGTLVKSKTSLVKGDLVMFSTTTPGKINHVGIYIGNGQFISNTTSSGVVVREMNSGYWKDRFIMGRHF</sequence>
<proteinExistence type="inferred from homology"/>
<evidence type="ECO:0000256" key="5">
    <source>
        <dbReference type="SAM" id="SignalP"/>
    </source>
</evidence>